<evidence type="ECO:0000313" key="2">
    <source>
        <dbReference type="EMBL" id="KGB25132.1"/>
    </source>
</evidence>
<keyword evidence="1" id="KW-0812">Transmembrane</keyword>
<sequence>MEAEHHGMTTHRLSHLDAWAQNGWMALVQTRIPLLLTVVLGLCVYGGFVFVPGMHIDDEVYAVYGFVDHDIALGRFIMAFIRAFILPGPFNGYFTALLAVGMLCCSAVTFACTLFRDQLARNVCATLCVVFPQFCYQMEFHLQEAIIPLGYLLSIGAFIPLPAIARARSALQACLLAASSVGLMVLAAGIYQPIIVFPACMSLFYALTMLLNGREIRPACMLIGLTALLSGLALGVYYEAAHLVLRLTGVPSAGAYFVAQVGWLHLPFRTALHYVLHVPAEAAKGHNYYGEMLYDTSLLPLAFLAMRAIRAGLLRGGMILILALLLLCFPYILPLALAQGQAGRTFIIQGACFGGLWALGLQNLLKNSTQPLRRVSAGLVVALFTLLGSHIASRLAFADYIQWQADTSVSTRIIADIYRKYPDFNENRTPVYFYGPYRRHNFWQHDHYDAFGQSFLAWDEGNTDRITAFMTISGLANLHPPDAPARPRLEEIARTLPVWPQPDAIQRRENTLIIRLGTRP</sequence>
<proteinExistence type="predicted"/>
<feature type="transmembrane region" description="Helical" evidence="1">
    <location>
        <begin position="63"/>
        <end position="86"/>
    </location>
</feature>
<keyword evidence="1" id="KW-1133">Transmembrane helix</keyword>
<dbReference type="EMBL" id="JOKM01000021">
    <property type="protein sequence ID" value="KGB25132.1"/>
    <property type="molecule type" value="Genomic_DNA"/>
</dbReference>
<dbReference type="PATRIC" id="fig|104102.7.peg.804"/>
<gene>
    <name evidence="2" type="ORF">AtDm6_0813</name>
</gene>
<feature type="transmembrane region" description="Helical" evidence="1">
    <location>
        <begin position="219"/>
        <end position="238"/>
    </location>
</feature>
<accession>A0A094YUM1</accession>
<feature type="transmembrane region" description="Helical" evidence="1">
    <location>
        <begin position="345"/>
        <end position="365"/>
    </location>
</feature>
<feature type="transmembrane region" description="Helical" evidence="1">
    <location>
        <begin position="170"/>
        <end position="188"/>
    </location>
</feature>
<dbReference type="RefSeq" id="WP_035378316.1">
    <property type="nucleotide sequence ID" value="NZ_JACAOJ010000002.1"/>
</dbReference>
<comment type="caution">
    <text evidence="2">The sequence shown here is derived from an EMBL/GenBank/DDBJ whole genome shotgun (WGS) entry which is preliminary data.</text>
</comment>
<feature type="transmembrane region" description="Helical" evidence="1">
    <location>
        <begin position="313"/>
        <end position="333"/>
    </location>
</feature>
<evidence type="ECO:0008006" key="4">
    <source>
        <dbReference type="Google" id="ProtNLM"/>
    </source>
</evidence>
<feature type="transmembrane region" description="Helical" evidence="1">
    <location>
        <begin position="145"/>
        <end position="163"/>
    </location>
</feature>
<feature type="transmembrane region" description="Helical" evidence="1">
    <location>
        <begin position="32"/>
        <end position="51"/>
    </location>
</feature>
<dbReference type="InterPro" id="IPR025686">
    <property type="entry name" value="Glucos_trans_II"/>
</dbReference>
<name>A0A094YUM1_9PROT</name>
<organism evidence="2 3">
    <name type="scientific">Acetobacter tropicalis</name>
    <dbReference type="NCBI Taxonomy" id="104102"/>
    <lineage>
        <taxon>Bacteria</taxon>
        <taxon>Pseudomonadati</taxon>
        <taxon>Pseudomonadota</taxon>
        <taxon>Alphaproteobacteria</taxon>
        <taxon>Acetobacterales</taxon>
        <taxon>Acetobacteraceae</taxon>
        <taxon>Acetobacter</taxon>
    </lineage>
</organism>
<dbReference type="AlphaFoldDB" id="A0A094YUM1"/>
<keyword evidence="3" id="KW-1185">Reference proteome</keyword>
<protein>
    <recommendedName>
        <fullName evidence="4">Glycosyltransferase RgtA/B/C/D-like domain-containing protein</fullName>
    </recommendedName>
</protein>
<reference evidence="2 3" key="1">
    <citation type="submission" date="2014-06" db="EMBL/GenBank/DDBJ databases">
        <title>Functional and comparative genomic analyses of the Drosophila gut microbiota identify candidate symbiosis factors.</title>
        <authorList>
            <person name="Newell P.D."/>
            <person name="Chaston J.M."/>
            <person name="Douglas A.E."/>
        </authorList>
    </citation>
    <scope>NUCLEOTIDE SEQUENCE [LARGE SCALE GENOMIC DNA]</scope>
    <source>
        <strain evidence="2 3">DmCS_006</strain>
    </source>
</reference>
<dbReference type="Proteomes" id="UP000029448">
    <property type="component" value="Unassembled WGS sequence"/>
</dbReference>
<feature type="transmembrane region" description="Helical" evidence="1">
    <location>
        <begin position="377"/>
        <end position="397"/>
    </location>
</feature>
<evidence type="ECO:0000256" key="1">
    <source>
        <dbReference type="SAM" id="Phobius"/>
    </source>
</evidence>
<dbReference type="Pfam" id="PF14264">
    <property type="entry name" value="Glucos_trans_II"/>
    <property type="match status" value="1"/>
</dbReference>
<feature type="transmembrane region" description="Helical" evidence="1">
    <location>
        <begin position="244"/>
        <end position="266"/>
    </location>
</feature>
<evidence type="ECO:0000313" key="3">
    <source>
        <dbReference type="Proteomes" id="UP000029448"/>
    </source>
</evidence>
<feature type="transmembrane region" description="Helical" evidence="1">
    <location>
        <begin position="92"/>
        <end position="115"/>
    </location>
</feature>
<keyword evidence="1" id="KW-0472">Membrane</keyword>